<protein>
    <submittedName>
        <fullName evidence="2">Uncharacterized protein</fullName>
    </submittedName>
</protein>
<evidence type="ECO:0000313" key="3">
    <source>
        <dbReference type="EMBL" id="PGG98951.1"/>
    </source>
</evidence>
<feature type="region of interest" description="Disordered" evidence="1">
    <location>
        <begin position="1"/>
        <end position="25"/>
    </location>
</feature>
<dbReference type="STRING" id="1447875.A0A2B7WET2"/>
<dbReference type="EMBL" id="PDNB01000216">
    <property type="protein sequence ID" value="PGG98951.1"/>
    <property type="molecule type" value="Genomic_DNA"/>
</dbReference>
<feature type="compositionally biased region" description="Basic and acidic residues" evidence="1">
    <location>
        <begin position="12"/>
        <end position="25"/>
    </location>
</feature>
<comment type="caution">
    <text evidence="2">The sequence shown here is derived from an EMBL/GenBank/DDBJ whole genome shotgun (WGS) entry which is preliminary data.</text>
</comment>
<feature type="compositionally biased region" description="Polar residues" evidence="1">
    <location>
        <begin position="109"/>
        <end position="132"/>
    </location>
</feature>
<proteinExistence type="predicted"/>
<organism evidence="2 4">
    <name type="scientific">Helicocarpus griseus UAMH5409</name>
    <dbReference type="NCBI Taxonomy" id="1447875"/>
    <lineage>
        <taxon>Eukaryota</taxon>
        <taxon>Fungi</taxon>
        <taxon>Dikarya</taxon>
        <taxon>Ascomycota</taxon>
        <taxon>Pezizomycotina</taxon>
        <taxon>Eurotiomycetes</taxon>
        <taxon>Eurotiomycetidae</taxon>
        <taxon>Onygenales</taxon>
        <taxon>Ajellomycetaceae</taxon>
        <taxon>Helicocarpus</taxon>
    </lineage>
</organism>
<name>A0A2B7WET2_9EURO</name>
<dbReference type="EMBL" id="PDNB01000383">
    <property type="protein sequence ID" value="PGG95185.1"/>
    <property type="molecule type" value="Genomic_DNA"/>
</dbReference>
<keyword evidence="4" id="KW-1185">Reference proteome</keyword>
<sequence length="172" mass="19140">MAQSFSPAKVQRVREENAANETAKLDEQACKEDAKLQRVILKEQRDAAAAQQREEDKAARAAKRQLDMEARVAKRLLMQQEKEDRAATRLQAHSNQKVNCSPAKRPSKRATTVSNNLSKPSPVSQRRNQTSKMLKEVDLKDSTASFSVTASCSSTSSTSRVSRSGRIIKPQQ</sequence>
<dbReference type="AlphaFoldDB" id="A0A2B7WET2"/>
<dbReference type="OrthoDB" id="4189594at2759"/>
<gene>
    <name evidence="3" type="ORF">AJ79_08726</name>
    <name evidence="2" type="ORF">AJ79_10207</name>
</gene>
<evidence type="ECO:0000313" key="2">
    <source>
        <dbReference type="EMBL" id="PGG95185.1"/>
    </source>
</evidence>
<evidence type="ECO:0000313" key="4">
    <source>
        <dbReference type="Proteomes" id="UP000223968"/>
    </source>
</evidence>
<dbReference type="Proteomes" id="UP000223968">
    <property type="component" value="Unassembled WGS sequence"/>
</dbReference>
<reference evidence="2 4" key="1">
    <citation type="submission" date="2017-10" db="EMBL/GenBank/DDBJ databases">
        <title>Comparative genomics in systemic dimorphic fungi from Ajellomycetaceae.</title>
        <authorList>
            <person name="Munoz J.F."/>
            <person name="Mcewen J.G."/>
            <person name="Clay O.K."/>
            <person name="Cuomo C.A."/>
        </authorList>
    </citation>
    <scope>NUCLEOTIDE SEQUENCE [LARGE SCALE GENOMIC DNA]</scope>
    <source>
        <strain evidence="2 4">UAMH5409</strain>
    </source>
</reference>
<feature type="region of interest" description="Disordered" evidence="1">
    <location>
        <begin position="79"/>
        <end position="172"/>
    </location>
</feature>
<feature type="compositionally biased region" description="Low complexity" evidence="1">
    <location>
        <begin position="142"/>
        <end position="164"/>
    </location>
</feature>
<accession>A0A2B7WET2</accession>
<evidence type="ECO:0000256" key="1">
    <source>
        <dbReference type="SAM" id="MobiDB-lite"/>
    </source>
</evidence>